<accession>A0A9X4KPF4</accession>
<dbReference type="RefSeq" id="WP_277568842.1">
    <property type="nucleotide sequence ID" value="NZ_JAPDHZ010000008.1"/>
</dbReference>
<dbReference type="Gene3D" id="3.40.50.2300">
    <property type="match status" value="1"/>
</dbReference>
<organism evidence="8 9">
    <name type="scientific">Cohnella ginsengisoli</name>
    <dbReference type="NCBI Taxonomy" id="425004"/>
    <lineage>
        <taxon>Bacteria</taxon>
        <taxon>Bacillati</taxon>
        <taxon>Bacillota</taxon>
        <taxon>Bacilli</taxon>
        <taxon>Bacillales</taxon>
        <taxon>Paenibacillaceae</taxon>
        <taxon>Cohnella</taxon>
    </lineage>
</organism>
<dbReference type="GO" id="GO:0000160">
    <property type="term" value="P:phosphorelay signal transduction system"/>
    <property type="evidence" value="ECO:0007669"/>
    <property type="project" value="InterPro"/>
</dbReference>
<dbReference type="Pfam" id="PF00072">
    <property type="entry name" value="Response_reg"/>
    <property type="match status" value="1"/>
</dbReference>
<dbReference type="Proteomes" id="UP001153387">
    <property type="component" value="Unassembled WGS sequence"/>
</dbReference>
<feature type="domain" description="HTH luxR-type" evidence="6">
    <location>
        <begin position="153"/>
        <end position="218"/>
    </location>
</feature>
<gene>
    <name evidence="8" type="ORF">OMP38_33205</name>
</gene>
<keyword evidence="9" id="KW-1185">Reference proteome</keyword>
<dbReference type="InterPro" id="IPR000792">
    <property type="entry name" value="Tscrpt_reg_LuxR_C"/>
</dbReference>
<keyword evidence="1 5" id="KW-0597">Phosphoprotein</keyword>
<dbReference type="SMART" id="SM00448">
    <property type="entry name" value="REC"/>
    <property type="match status" value="1"/>
</dbReference>
<dbReference type="InterPro" id="IPR058245">
    <property type="entry name" value="NreC/VraR/RcsB-like_REC"/>
</dbReference>
<keyword evidence="3" id="KW-0238">DNA-binding</keyword>
<reference evidence="8 9" key="1">
    <citation type="submission" date="2022-10" db="EMBL/GenBank/DDBJ databases">
        <title>Comparative genomic analysis of Cohnella hashimotonis sp. nov., isolated from the International Space Station.</title>
        <authorList>
            <person name="Simpson A."/>
            <person name="Venkateswaran K."/>
        </authorList>
    </citation>
    <scope>NUCLEOTIDE SEQUENCE [LARGE SCALE GENOMIC DNA]</scope>
    <source>
        <strain evidence="8 9">DSM 18997</strain>
    </source>
</reference>
<comment type="caution">
    <text evidence="8">The sequence shown here is derived from an EMBL/GenBank/DDBJ whole genome shotgun (WGS) entry which is preliminary data.</text>
</comment>
<dbReference type="SMART" id="SM00421">
    <property type="entry name" value="HTH_LUXR"/>
    <property type="match status" value="1"/>
</dbReference>
<dbReference type="SUPFAM" id="SSF46894">
    <property type="entry name" value="C-terminal effector domain of the bipartite response regulators"/>
    <property type="match status" value="1"/>
</dbReference>
<evidence type="ECO:0000259" key="7">
    <source>
        <dbReference type="PROSITE" id="PS50110"/>
    </source>
</evidence>
<dbReference type="EMBL" id="JAPDHZ010000008">
    <property type="protein sequence ID" value="MDG0795144.1"/>
    <property type="molecule type" value="Genomic_DNA"/>
</dbReference>
<evidence type="ECO:0000256" key="5">
    <source>
        <dbReference type="PROSITE-ProRule" id="PRU00169"/>
    </source>
</evidence>
<dbReference type="GO" id="GO:0006355">
    <property type="term" value="P:regulation of DNA-templated transcription"/>
    <property type="evidence" value="ECO:0007669"/>
    <property type="project" value="InterPro"/>
</dbReference>
<dbReference type="PROSITE" id="PS50043">
    <property type="entry name" value="HTH_LUXR_2"/>
    <property type="match status" value="1"/>
</dbReference>
<evidence type="ECO:0000256" key="1">
    <source>
        <dbReference type="ARBA" id="ARBA00022553"/>
    </source>
</evidence>
<dbReference type="Pfam" id="PF00196">
    <property type="entry name" value="GerE"/>
    <property type="match status" value="1"/>
</dbReference>
<dbReference type="InterPro" id="IPR001789">
    <property type="entry name" value="Sig_transdc_resp-reg_receiver"/>
</dbReference>
<feature type="domain" description="Response regulatory" evidence="7">
    <location>
        <begin position="10"/>
        <end position="126"/>
    </location>
</feature>
<feature type="modified residue" description="4-aspartylphosphate" evidence="5">
    <location>
        <position position="61"/>
    </location>
</feature>
<dbReference type="SUPFAM" id="SSF52172">
    <property type="entry name" value="CheY-like"/>
    <property type="match status" value="1"/>
</dbReference>
<dbReference type="PRINTS" id="PR00038">
    <property type="entry name" value="HTHLUXR"/>
</dbReference>
<dbReference type="AlphaFoldDB" id="A0A9X4KPF4"/>
<keyword evidence="2" id="KW-0805">Transcription regulation</keyword>
<evidence type="ECO:0000259" key="6">
    <source>
        <dbReference type="PROSITE" id="PS50043"/>
    </source>
</evidence>
<keyword evidence="4" id="KW-0804">Transcription</keyword>
<dbReference type="InterPro" id="IPR016032">
    <property type="entry name" value="Sig_transdc_resp-reg_C-effctor"/>
</dbReference>
<dbReference type="PROSITE" id="PS00622">
    <property type="entry name" value="HTH_LUXR_1"/>
    <property type="match status" value="1"/>
</dbReference>
<evidence type="ECO:0000256" key="2">
    <source>
        <dbReference type="ARBA" id="ARBA00023015"/>
    </source>
</evidence>
<dbReference type="InterPro" id="IPR039420">
    <property type="entry name" value="WalR-like"/>
</dbReference>
<evidence type="ECO:0000313" key="8">
    <source>
        <dbReference type="EMBL" id="MDG0795144.1"/>
    </source>
</evidence>
<dbReference type="GO" id="GO:0003677">
    <property type="term" value="F:DNA binding"/>
    <property type="evidence" value="ECO:0007669"/>
    <property type="project" value="UniProtKB-KW"/>
</dbReference>
<dbReference type="InterPro" id="IPR011006">
    <property type="entry name" value="CheY-like_superfamily"/>
</dbReference>
<dbReference type="PANTHER" id="PTHR43214">
    <property type="entry name" value="TWO-COMPONENT RESPONSE REGULATOR"/>
    <property type="match status" value="1"/>
</dbReference>
<dbReference type="CDD" id="cd17535">
    <property type="entry name" value="REC_NarL-like"/>
    <property type="match status" value="1"/>
</dbReference>
<evidence type="ECO:0000256" key="3">
    <source>
        <dbReference type="ARBA" id="ARBA00023125"/>
    </source>
</evidence>
<evidence type="ECO:0000313" key="9">
    <source>
        <dbReference type="Proteomes" id="UP001153387"/>
    </source>
</evidence>
<protein>
    <submittedName>
        <fullName evidence="8">Response regulator transcription factor</fullName>
    </submittedName>
</protein>
<evidence type="ECO:0000256" key="4">
    <source>
        <dbReference type="ARBA" id="ARBA00023163"/>
    </source>
</evidence>
<dbReference type="PROSITE" id="PS50110">
    <property type="entry name" value="RESPONSE_REGULATORY"/>
    <property type="match status" value="1"/>
</dbReference>
<name>A0A9X4KPF4_9BACL</name>
<dbReference type="CDD" id="cd06170">
    <property type="entry name" value="LuxR_C_like"/>
    <property type="match status" value="1"/>
</dbReference>
<sequence length="228" mass="25202">MTENDKEKLRILLADDHPMFCEGLVATLQSVEDFKIAGIASNGEEAVRLAETLQPDLVLMDVSMPGMNGIEAAREINRVSPHIGILMLTMFDDDASVFSAMRAGARGYLLKGAQKPEIVRAITAIGGGEAIFSPTIARKMMFYFDTIFNKTPDDSLLPQLTDREREILNWITQGLTNAEISRKLNLTLKTVRNHVSNILNKLQAVDRTQAILIAKDAGMGKFPRTPFP</sequence>
<proteinExistence type="predicted"/>